<feature type="region of interest" description="Disordered" evidence="1">
    <location>
        <begin position="98"/>
        <end position="128"/>
    </location>
</feature>
<comment type="caution">
    <text evidence="3">The sequence shown here is derived from an EMBL/GenBank/DDBJ whole genome shotgun (WGS) entry which is preliminary data.</text>
</comment>
<organism evidence="3 4">
    <name type="scientific">Nonomuraea longispora</name>
    <dbReference type="NCBI Taxonomy" id="1848320"/>
    <lineage>
        <taxon>Bacteria</taxon>
        <taxon>Bacillati</taxon>
        <taxon>Actinomycetota</taxon>
        <taxon>Actinomycetes</taxon>
        <taxon>Streptosporangiales</taxon>
        <taxon>Streptosporangiaceae</taxon>
        <taxon>Nonomuraea</taxon>
    </lineage>
</organism>
<evidence type="ECO:0000256" key="1">
    <source>
        <dbReference type="SAM" id="MobiDB-lite"/>
    </source>
</evidence>
<evidence type="ECO:0000259" key="2">
    <source>
        <dbReference type="Pfam" id="PF25000"/>
    </source>
</evidence>
<accession>A0A4R4N651</accession>
<dbReference type="InterPro" id="IPR056681">
    <property type="entry name" value="DUF7779"/>
</dbReference>
<dbReference type="EMBL" id="SMJZ01000092">
    <property type="protein sequence ID" value="TDC04278.1"/>
    <property type="molecule type" value="Genomic_DNA"/>
</dbReference>
<dbReference type="AlphaFoldDB" id="A0A4R4N651"/>
<protein>
    <recommendedName>
        <fullName evidence="2">DUF7779 domain-containing protein</fullName>
    </recommendedName>
</protein>
<dbReference type="RefSeq" id="WP_132334921.1">
    <property type="nucleotide sequence ID" value="NZ_SMJZ01000092.1"/>
</dbReference>
<dbReference type="InterPro" id="IPR027417">
    <property type="entry name" value="P-loop_NTPase"/>
</dbReference>
<dbReference type="Pfam" id="PF25000">
    <property type="entry name" value="DUF7779"/>
    <property type="match status" value="1"/>
</dbReference>
<dbReference type="PANTHER" id="PTHR35205">
    <property type="entry name" value="NB-ARC AND TPR DOMAIN PROTEIN"/>
    <property type="match status" value="1"/>
</dbReference>
<reference evidence="3 4" key="1">
    <citation type="submission" date="2019-02" db="EMBL/GenBank/DDBJ databases">
        <title>Draft genome sequences of novel Actinobacteria.</title>
        <authorList>
            <person name="Sahin N."/>
            <person name="Ay H."/>
            <person name="Saygin H."/>
        </authorList>
    </citation>
    <scope>NUCLEOTIDE SEQUENCE [LARGE SCALE GENOMIC DNA]</scope>
    <source>
        <strain evidence="3 4">KC201</strain>
    </source>
</reference>
<sequence>MSADGDDPLQAFIAALSELRADVGTPPYRELQRLNPAKLPSSTVHGLLEGERRRPPAWPLVDAYVRACLTYGRRHGVELAPDEAEFLDTWLRRHKALSAAVSQTPEPSQDDAEDSRPRIMGGRPPARGHFSGRHELMAELEAKMAAQTAWPVCLLGPSGHGKTQLASEYIHRHASRYSIVFWIRAEPPTQIRTDLATLGKQLVHGVGEAEIVAETLKLLREDPGCAPWLLVFDNAGHPDTLGAFLPHDGPGHVLITSHDPAWDEVAVPIEVGVFKREDSVELLTWRVPGISAEEAARVAEELGDLPLGIVQAGSYMKSSGLAPDAYIARLREQPGRVLDELPPVDYGRGLASAWALGFETLGQTHPEALHLLQRCAFLRPESISRHLLLQGSLPLAGDTVGVFQDPVLADTAIRMLTQYGFMRLASQGTVQVHRLLQTTIRKRLSDAESERVRHDVHLLLAGSDCGDPENRAGLARYAELAGHAEASSLAGCADRDVRAFVAKLVRYFQVIGDVESAERYAGAELAASPPAAGEVAPEPAPVPPVRRGLLMARTMEGDDWTRLIYQVTTGDCTPVVGAGISRRTAARVRALSWEWAGRLGYPFPDAWDFESVLDYAVTLPDRAAMAEELLAALRDEWEQPDDEEDPYAFLAEIPATSYLTTAYHGRLTKALLRAGREPVVKVPPWRPELSVAEPVVAPTPERPLVCHLAGAYDVPGSLVLSEHDRVRCLRVEYGKWSADILGALVTYPFLMLGHNPRSASYGMLMSLLAGVSPSRRNIVVLHDPDPGGMDEAAREYHLARIARLNMRASVWWGDARAFIQELSHRLESAA</sequence>
<dbReference type="NCBIfam" id="NF040586">
    <property type="entry name" value="FxSxx_TPR"/>
    <property type="match status" value="1"/>
</dbReference>
<dbReference type="Gene3D" id="3.40.50.300">
    <property type="entry name" value="P-loop containing nucleotide triphosphate hydrolases"/>
    <property type="match status" value="1"/>
</dbReference>
<dbReference type="OrthoDB" id="580767at2"/>
<evidence type="ECO:0000313" key="3">
    <source>
        <dbReference type="EMBL" id="TDC04278.1"/>
    </source>
</evidence>
<dbReference type="PANTHER" id="PTHR35205:SF1">
    <property type="entry name" value="ZU5 DOMAIN-CONTAINING PROTEIN"/>
    <property type="match status" value="1"/>
</dbReference>
<keyword evidence="4" id="KW-1185">Reference proteome</keyword>
<name>A0A4R4N651_9ACTN</name>
<evidence type="ECO:0000313" key="4">
    <source>
        <dbReference type="Proteomes" id="UP000295157"/>
    </source>
</evidence>
<proteinExistence type="predicted"/>
<feature type="domain" description="DUF7779" evidence="2">
    <location>
        <begin position="363"/>
        <end position="448"/>
    </location>
</feature>
<gene>
    <name evidence="3" type="ORF">E1267_23360</name>
</gene>
<dbReference type="SUPFAM" id="SSF52540">
    <property type="entry name" value="P-loop containing nucleoside triphosphate hydrolases"/>
    <property type="match status" value="1"/>
</dbReference>
<dbReference type="Proteomes" id="UP000295157">
    <property type="component" value="Unassembled WGS sequence"/>
</dbReference>